<dbReference type="AlphaFoldDB" id="A0A5C8Z675"/>
<feature type="transmembrane region" description="Helical" evidence="8">
    <location>
        <begin position="322"/>
        <end position="343"/>
    </location>
</feature>
<evidence type="ECO:0000256" key="7">
    <source>
        <dbReference type="ARBA" id="ARBA00023315"/>
    </source>
</evidence>
<feature type="transmembrane region" description="Helical" evidence="8">
    <location>
        <begin position="137"/>
        <end position="154"/>
    </location>
</feature>
<feature type="transmembrane region" description="Helical" evidence="8">
    <location>
        <begin position="218"/>
        <end position="237"/>
    </location>
</feature>
<organism evidence="11 12">
    <name type="scientific">Quadrisphaera setariae</name>
    <dbReference type="NCBI Taxonomy" id="2593304"/>
    <lineage>
        <taxon>Bacteria</taxon>
        <taxon>Bacillati</taxon>
        <taxon>Actinomycetota</taxon>
        <taxon>Actinomycetes</taxon>
        <taxon>Kineosporiales</taxon>
        <taxon>Kineosporiaceae</taxon>
        <taxon>Quadrisphaera</taxon>
    </lineage>
</organism>
<dbReference type="PANTHER" id="PTHR38686:SF1">
    <property type="entry name" value="APOLIPOPROTEIN N-ACYLTRANSFERASE"/>
    <property type="match status" value="1"/>
</dbReference>
<evidence type="ECO:0000259" key="10">
    <source>
        <dbReference type="PROSITE" id="PS50263"/>
    </source>
</evidence>
<keyword evidence="2 8" id="KW-1003">Cell membrane</keyword>
<dbReference type="InterPro" id="IPR045378">
    <property type="entry name" value="LNT_N"/>
</dbReference>
<reference evidence="11 12" key="1">
    <citation type="submission" date="2019-07" db="EMBL/GenBank/DDBJ databases">
        <title>Quadrisphaera sp. strain DD2A genome sequencing and assembly.</title>
        <authorList>
            <person name="Kim I."/>
        </authorList>
    </citation>
    <scope>NUCLEOTIDE SEQUENCE [LARGE SCALE GENOMIC DNA]</scope>
    <source>
        <strain evidence="11 12">DD2A</strain>
    </source>
</reference>
<feature type="transmembrane region" description="Helical" evidence="8">
    <location>
        <begin position="160"/>
        <end position="181"/>
    </location>
</feature>
<dbReference type="EMBL" id="VKAC01000014">
    <property type="protein sequence ID" value="TXR52426.1"/>
    <property type="molecule type" value="Genomic_DNA"/>
</dbReference>
<dbReference type="Gene3D" id="3.60.110.10">
    <property type="entry name" value="Carbon-nitrogen hydrolase"/>
    <property type="match status" value="1"/>
</dbReference>
<feature type="region of interest" description="Disordered" evidence="9">
    <location>
        <begin position="645"/>
        <end position="666"/>
    </location>
</feature>
<dbReference type="InterPro" id="IPR004563">
    <property type="entry name" value="Apolipo_AcylTrfase"/>
</dbReference>
<evidence type="ECO:0000256" key="8">
    <source>
        <dbReference type="HAMAP-Rule" id="MF_01148"/>
    </source>
</evidence>
<keyword evidence="6 8" id="KW-0472">Membrane</keyword>
<feature type="region of interest" description="Disordered" evidence="9">
    <location>
        <begin position="185"/>
        <end position="205"/>
    </location>
</feature>
<dbReference type="GO" id="GO:0016410">
    <property type="term" value="F:N-acyltransferase activity"/>
    <property type="evidence" value="ECO:0007669"/>
    <property type="project" value="UniProtKB-UniRule"/>
</dbReference>
<protein>
    <recommendedName>
        <fullName evidence="8">Apolipoprotein N-acyltransferase</fullName>
        <shortName evidence="8">ALP N-acyltransferase</shortName>
        <ecNumber evidence="8">2.3.1.269</ecNumber>
    </recommendedName>
</protein>
<dbReference type="UniPathway" id="UPA00666"/>
<feature type="transmembrane region" description="Helical" evidence="8">
    <location>
        <begin position="257"/>
        <end position="278"/>
    </location>
</feature>
<evidence type="ECO:0000256" key="3">
    <source>
        <dbReference type="ARBA" id="ARBA00022679"/>
    </source>
</evidence>
<keyword evidence="5 8" id="KW-1133">Transmembrane helix</keyword>
<dbReference type="Proteomes" id="UP000321234">
    <property type="component" value="Unassembled WGS sequence"/>
</dbReference>
<comment type="caution">
    <text evidence="11">The sequence shown here is derived from an EMBL/GenBank/DDBJ whole genome shotgun (WGS) entry which is preliminary data.</text>
</comment>
<evidence type="ECO:0000256" key="2">
    <source>
        <dbReference type="ARBA" id="ARBA00022475"/>
    </source>
</evidence>
<dbReference type="Pfam" id="PF20154">
    <property type="entry name" value="LNT_N"/>
    <property type="match status" value="1"/>
</dbReference>
<dbReference type="CDD" id="cd07571">
    <property type="entry name" value="ALP_N-acyl_transferase"/>
    <property type="match status" value="1"/>
</dbReference>
<dbReference type="InterPro" id="IPR003010">
    <property type="entry name" value="C-N_Hydrolase"/>
</dbReference>
<accession>A0A5C8Z675</accession>
<dbReference type="SUPFAM" id="SSF56317">
    <property type="entry name" value="Carbon-nitrogen hydrolase"/>
    <property type="match status" value="1"/>
</dbReference>
<dbReference type="GO" id="GO:0005886">
    <property type="term" value="C:plasma membrane"/>
    <property type="evidence" value="ECO:0007669"/>
    <property type="project" value="UniProtKB-SubCell"/>
</dbReference>
<keyword evidence="3 8" id="KW-0808">Transferase</keyword>
<feature type="compositionally biased region" description="Polar residues" evidence="9">
    <location>
        <begin position="655"/>
        <end position="666"/>
    </location>
</feature>
<comment type="function">
    <text evidence="8">Catalyzes the phospholipid dependent N-acylation of the N-terminal cysteine of apolipoprotein, the last step in lipoprotein maturation.</text>
</comment>
<dbReference type="PROSITE" id="PS50263">
    <property type="entry name" value="CN_HYDROLASE"/>
    <property type="match status" value="1"/>
</dbReference>
<evidence type="ECO:0000256" key="1">
    <source>
        <dbReference type="ARBA" id="ARBA00004651"/>
    </source>
</evidence>
<comment type="similarity">
    <text evidence="8">Belongs to the CN hydrolase family. Apolipoprotein N-acyltransferase subfamily.</text>
</comment>
<evidence type="ECO:0000313" key="12">
    <source>
        <dbReference type="Proteomes" id="UP000321234"/>
    </source>
</evidence>
<comment type="catalytic activity">
    <reaction evidence="8">
        <text>N-terminal S-1,2-diacyl-sn-glyceryl-L-cysteinyl-[lipoprotein] + a glycerophospholipid = N-acyl-S-1,2-diacyl-sn-glyceryl-L-cysteinyl-[lipoprotein] + a 2-acyl-sn-glycero-3-phospholipid + H(+)</text>
        <dbReference type="Rhea" id="RHEA:48228"/>
        <dbReference type="Rhea" id="RHEA-COMP:14681"/>
        <dbReference type="Rhea" id="RHEA-COMP:14684"/>
        <dbReference type="ChEBI" id="CHEBI:15378"/>
        <dbReference type="ChEBI" id="CHEBI:136912"/>
        <dbReference type="ChEBI" id="CHEBI:140656"/>
        <dbReference type="ChEBI" id="CHEBI:140657"/>
        <dbReference type="ChEBI" id="CHEBI:140660"/>
        <dbReference type="EC" id="2.3.1.269"/>
    </reaction>
</comment>
<evidence type="ECO:0000313" key="11">
    <source>
        <dbReference type="EMBL" id="TXR52426.1"/>
    </source>
</evidence>
<name>A0A5C8Z675_9ACTN</name>
<gene>
    <name evidence="8 11" type="primary">lnt</name>
    <name evidence="11" type="ORF">FMM08_19725</name>
</gene>
<dbReference type="HAMAP" id="MF_01148">
    <property type="entry name" value="Lnt"/>
    <property type="match status" value="1"/>
</dbReference>
<evidence type="ECO:0000256" key="9">
    <source>
        <dbReference type="SAM" id="MobiDB-lite"/>
    </source>
</evidence>
<keyword evidence="11" id="KW-0449">Lipoprotein</keyword>
<sequence length="666" mass="70535">MEITRLGSRDRSRLVPHGASLTITPWDHEMAHRRALLGWASSKRKGDDINVLRRHGARGSRTRWSGPAGDRVGGPVAGLVRAFGWTSAPLWSATSLLTGVLVWFLSAPPRSWWWCLPAGSLLVVMGLDGLRGRSRAWSCWVAGWLWATASLWWLTEITVIGYVAASVVIGSLLTLALRLAAPPGRLPRPASRSTTGPGRRVPLGGTGRTTAADLVRDYGALPACMALLEMVLARFPLQGFPLPALSLGQASGPFAVAAAWGGAPLVTLVSVASGVALARVLQTGWAERAGHRAVRVSPAPARTRDHHRTGGRWLLSAGKRSLPSLAVLAAAALVLATPIALGAQVHSQSNGQLHLSLVQGGGPRGLRAVFSDPNQVTQRHLVLAEDLGDDIATGKVPPVDLVLLPENVLSVSGPVASAPQQRRVAALAERLRAAVVVGVVETASTTFRNAAVLWDGEGRIVGRYEKEHRVPFGEYLPARALLSRISSAGTLVPRDALVGVGTAALDVPTARGTVRLGTVISYEGFFADRVREAVQAGGQAILVPTNAASYSYDVVPALQLAAAQLRARESHRTVVQSAPTGYSAIVDADGQIVQTSDLGRAQVLTATVDLHEGQTPYIRWADLPVFAFCLMVMVMVSLRVRLRDSRSAPPAGNPNGESSHGQHQTL</sequence>
<dbReference type="NCBIfam" id="TIGR00546">
    <property type="entry name" value="lnt"/>
    <property type="match status" value="1"/>
</dbReference>
<comment type="pathway">
    <text evidence="8">Protein modification; lipoprotein biosynthesis (N-acyl transfer).</text>
</comment>
<dbReference type="EC" id="2.3.1.269" evidence="8"/>
<keyword evidence="12" id="KW-1185">Reference proteome</keyword>
<evidence type="ECO:0000256" key="5">
    <source>
        <dbReference type="ARBA" id="ARBA00022989"/>
    </source>
</evidence>
<evidence type="ECO:0000256" key="4">
    <source>
        <dbReference type="ARBA" id="ARBA00022692"/>
    </source>
</evidence>
<dbReference type="PANTHER" id="PTHR38686">
    <property type="entry name" value="APOLIPOPROTEIN N-ACYLTRANSFERASE"/>
    <property type="match status" value="1"/>
</dbReference>
<keyword evidence="4 8" id="KW-0812">Transmembrane</keyword>
<evidence type="ECO:0000256" key="6">
    <source>
        <dbReference type="ARBA" id="ARBA00023136"/>
    </source>
</evidence>
<feature type="domain" description="CN hydrolase" evidence="10">
    <location>
        <begin position="353"/>
        <end position="610"/>
    </location>
</feature>
<dbReference type="Pfam" id="PF00795">
    <property type="entry name" value="CN_hydrolase"/>
    <property type="match status" value="1"/>
</dbReference>
<proteinExistence type="inferred from homology"/>
<feature type="transmembrane region" description="Helical" evidence="8">
    <location>
        <begin position="111"/>
        <end position="130"/>
    </location>
</feature>
<dbReference type="OrthoDB" id="9804277at2"/>
<dbReference type="InterPro" id="IPR036526">
    <property type="entry name" value="C-N_Hydrolase_sf"/>
</dbReference>
<dbReference type="GO" id="GO:0042158">
    <property type="term" value="P:lipoprotein biosynthetic process"/>
    <property type="evidence" value="ECO:0007669"/>
    <property type="project" value="UniProtKB-UniRule"/>
</dbReference>
<feature type="transmembrane region" description="Helical" evidence="8">
    <location>
        <begin position="88"/>
        <end position="105"/>
    </location>
</feature>
<keyword evidence="7 8" id="KW-0012">Acyltransferase</keyword>
<comment type="subcellular location">
    <subcellularLocation>
        <location evidence="1 8">Cell membrane</location>
        <topology evidence="1 8">Multi-pass membrane protein</topology>
    </subcellularLocation>
</comment>